<gene>
    <name evidence="4 9" type="primary">truA</name>
    <name evidence="9" type="ORF">FRY97_05740</name>
</gene>
<evidence type="ECO:0000256" key="1">
    <source>
        <dbReference type="ARBA" id="ARBA00009375"/>
    </source>
</evidence>
<comment type="caution">
    <text evidence="4">Lacks conserved residue(s) required for the propagation of feature annotation.</text>
</comment>
<dbReference type="InterPro" id="IPR020097">
    <property type="entry name" value="PsdUridine_synth_TruA_a/b_dom"/>
</dbReference>
<dbReference type="CDD" id="cd02570">
    <property type="entry name" value="PseudoU_synth_EcTruA"/>
    <property type="match status" value="1"/>
</dbReference>
<sequence>MRYFAELAYNGANYFGWQNQPRQVSVQQTLEDALSTILNTSIAVTGCGRTDTGVHAKQYFLHFDFEGEWPRGFLSRINKYLPPDIAIYRFIQVPEGAHARFDATHRAYEYHIDFRKNPFAKGTRLFYPHGQHLEHGALQEAASLLLQYEAFLPFCKTHSDAKTMRCDLRRAEWAFAPDGQAAVFHIAADRFLRGMVRLIVGMCLNVGRGKLPLQDVRQAMEQQVRLPKSLSVPPDGLYLTDIRYPYI</sequence>
<dbReference type="InterPro" id="IPR020094">
    <property type="entry name" value="TruA/RsuA/RluB/E/F_N"/>
</dbReference>
<proteinExistence type="inferred from homology"/>
<dbReference type="GO" id="GO:0031119">
    <property type="term" value="P:tRNA pseudouridine synthesis"/>
    <property type="evidence" value="ECO:0007669"/>
    <property type="project" value="UniProtKB-UniRule"/>
</dbReference>
<dbReference type="EC" id="5.4.99.12" evidence="4"/>
<dbReference type="HAMAP" id="MF_00171">
    <property type="entry name" value="TruA"/>
    <property type="match status" value="1"/>
</dbReference>
<comment type="function">
    <text evidence="4">Formation of pseudouridine at positions 38, 39 and 40 in the anticodon stem and loop of transfer RNAs.</text>
</comment>
<comment type="similarity">
    <text evidence="1 4 7">Belongs to the tRNA pseudouridine synthase TruA family.</text>
</comment>
<evidence type="ECO:0000259" key="8">
    <source>
        <dbReference type="Pfam" id="PF01416"/>
    </source>
</evidence>
<keyword evidence="10" id="KW-1185">Reference proteome</keyword>
<dbReference type="FunFam" id="3.30.70.580:FF:000001">
    <property type="entry name" value="tRNA pseudouridine synthase A"/>
    <property type="match status" value="1"/>
</dbReference>
<comment type="catalytic activity">
    <reaction evidence="4 7">
        <text>uridine(38/39/40) in tRNA = pseudouridine(38/39/40) in tRNA</text>
        <dbReference type="Rhea" id="RHEA:22376"/>
        <dbReference type="Rhea" id="RHEA-COMP:10085"/>
        <dbReference type="Rhea" id="RHEA-COMP:10087"/>
        <dbReference type="ChEBI" id="CHEBI:65314"/>
        <dbReference type="ChEBI" id="CHEBI:65315"/>
        <dbReference type="EC" id="5.4.99.12"/>
    </reaction>
</comment>
<name>A0A5C6RW89_9BACT</name>
<dbReference type="PANTHER" id="PTHR11142:SF0">
    <property type="entry name" value="TRNA PSEUDOURIDINE SYNTHASE-LIKE 1"/>
    <property type="match status" value="1"/>
</dbReference>
<keyword evidence="2 4" id="KW-0819">tRNA processing</keyword>
<feature type="active site" description="Nucleophile" evidence="4 5">
    <location>
        <position position="51"/>
    </location>
</feature>
<protein>
    <recommendedName>
        <fullName evidence="4">tRNA pseudouridine synthase A</fullName>
        <ecNumber evidence="4">5.4.99.12</ecNumber>
    </recommendedName>
    <alternativeName>
        <fullName evidence="4">tRNA pseudouridine(38-40) synthase</fullName>
    </alternativeName>
    <alternativeName>
        <fullName evidence="4">tRNA pseudouridylate synthase I</fullName>
    </alternativeName>
    <alternativeName>
        <fullName evidence="4">tRNA-uridine isomerase I</fullName>
    </alternativeName>
</protein>
<comment type="caution">
    <text evidence="9">The sequence shown here is derived from an EMBL/GenBank/DDBJ whole genome shotgun (WGS) entry which is preliminary data.</text>
</comment>
<dbReference type="Proteomes" id="UP000321580">
    <property type="component" value="Unassembled WGS sequence"/>
</dbReference>
<evidence type="ECO:0000256" key="2">
    <source>
        <dbReference type="ARBA" id="ARBA00022694"/>
    </source>
</evidence>
<dbReference type="NCBIfam" id="TIGR00071">
    <property type="entry name" value="hisT_truA"/>
    <property type="match status" value="1"/>
</dbReference>
<dbReference type="InterPro" id="IPR001406">
    <property type="entry name" value="PsdUridine_synth_TruA"/>
</dbReference>
<reference evidence="9 10" key="1">
    <citation type="submission" date="2019-08" db="EMBL/GenBank/DDBJ databases">
        <title>Genome of Phaeodactylibacter luteus.</title>
        <authorList>
            <person name="Bowman J.P."/>
        </authorList>
    </citation>
    <scope>NUCLEOTIDE SEQUENCE [LARGE SCALE GENOMIC DNA]</scope>
    <source>
        <strain evidence="9 10">KCTC 42180</strain>
    </source>
</reference>
<evidence type="ECO:0000256" key="5">
    <source>
        <dbReference type="PIRSR" id="PIRSR001430-1"/>
    </source>
</evidence>
<feature type="domain" description="Pseudouridine synthase I TruA alpha/beta" evidence="8">
    <location>
        <begin position="151"/>
        <end position="245"/>
    </location>
</feature>
<feature type="binding site" evidence="4 6">
    <location>
        <position position="108"/>
    </location>
    <ligand>
        <name>substrate</name>
    </ligand>
</feature>
<dbReference type="PIRSF" id="PIRSF001430">
    <property type="entry name" value="tRNA_psdUrid_synth"/>
    <property type="match status" value="1"/>
</dbReference>
<keyword evidence="3 4" id="KW-0413">Isomerase</keyword>
<organism evidence="9 10">
    <name type="scientific">Phaeodactylibacter luteus</name>
    <dbReference type="NCBI Taxonomy" id="1564516"/>
    <lineage>
        <taxon>Bacteria</taxon>
        <taxon>Pseudomonadati</taxon>
        <taxon>Bacteroidota</taxon>
        <taxon>Saprospiria</taxon>
        <taxon>Saprospirales</taxon>
        <taxon>Haliscomenobacteraceae</taxon>
        <taxon>Phaeodactylibacter</taxon>
    </lineage>
</organism>
<dbReference type="InterPro" id="IPR020095">
    <property type="entry name" value="PsdUridine_synth_TruA_C"/>
</dbReference>
<evidence type="ECO:0000256" key="4">
    <source>
        <dbReference type="HAMAP-Rule" id="MF_00171"/>
    </source>
</evidence>
<accession>A0A5C6RW89</accession>
<evidence type="ECO:0000313" key="10">
    <source>
        <dbReference type="Proteomes" id="UP000321580"/>
    </source>
</evidence>
<dbReference type="Gene3D" id="3.30.70.660">
    <property type="entry name" value="Pseudouridine synthase I, catalytic domain, C-terminal subdomain"/>
    <property type="match status" value="1"/>
</dbReference>
<dbReference type="AlphaFoldDB" id="A0A5C6RW89"/>
<dbReference type="GO" id="GO:0003723">
    <property type="term" value="F:RNA binding"/>
    <property type="evidence" value="ECO:0007669"/>
    <property type="project" value="InterPro"/>
</dbReference>
<dbReference type="RefSeq" id="WP_147166483.1">
    <property type="nucleotide sequence ID" value="NZ_VOOR01000008.1"/>
</dbReference>
<dbReference type="InterPro" id="IPR020103">
    <property type="entry name" value="PsdUridine_synth_cat_dom_sf"/>
</dbReference>
<dbReference type="SUPFAM" id="SSF55120">
    <property type="entry name" value="Pseudouridine synthase"/>
    <property type="match status" value="1"/>
</dbReference>
<dbReference type="Gene3D" id="3.30.70.580">
    <property type="entry name" value="Pseudouridine synthase I, catalytic domain, N-terminal subdomain"/>
    <property type="match status" value="1"/>
</dbReference>
<dbReference type="PANTHER" id="PTHR11142">
    <property type="entry name" value="PSEUDOURIDYLATE SYNTHASE"/>
    <property type="match status" value="1"/>
</dbReference>
<evidence type="ECO:0000256" key="7">
    <source>
        <dbReference type="RuleBase" id="RU003792"/>
    </source>
</evidence>
<dbReference type="EMBL" id="VOOR01000008">
    <property type="protein sequence ID" value="TXB66314.1"/>
    <property type="molecule type" value="Genomic_DNA"/>
</dbReference>
<evidence type="ECO:0000256" key="3">
    <source>
        <dbReference type="ARBA" id="ARBA00023235"/>
    </source>
</evidence>
<dbReference type="Pfam" id="PF01416">
    <property type="entry name" value="PseudoU_synth_1"/>
    <property type="match status" value="1"/>
</dbReference>
<comment type="subunit">
    <text evidence="4">Homodimer.</text>
</comment>
<dbReference type="OrthoDB" id="9811823at2"/>
<dbReference type="GO" id="GO:0160147">
    <property type="term" value="F:tRNA pseudouridine(38-40) synthase activity"/>
    <property type="evidence" value="ECO:0007669"/>
    <property type="project" value="UniProtKB-EC"/>
</dbReference>
<evidence type="ECO:0000313" key="9">
    <source>
        <dbReference type="EMBL" id="TXB66314.1"/>
    </source>
</evidence>
<evidence type="ECO:0000256" key="6">
    <source>
        <dbReference type="PIRSR" id="PIRSR001430-2"/>
    </source>
</evidence>